<evidence type="ECO:0000256" key="1">
    <source>
        <dbReference type="SAM" id="SignalP"/>
    </source>
</evidence>
<feature type="chain" id="PRO_5035879883" evidence="1">
    <location>
        <begin position="19"/>
        <end position="707"/>
    </location>
</feature>
<keyword evidence="3" id="KW-1185">Reference proteome</keyword>
<dbReference type="EMBL" id="CAJJDN010000099">
    <property type="protein sequence ID" value="CAD8111939.1"/>
    <property type="molecule type" value="Genomic_DNA"/>
</dbReference>
<gene>
    <name evidence="2" type="ORF">PSON_ATCC_30995.1.T0990133</name>
</gene>
<dbReference type="OrthoDB" id="292525at2759"/>
<protein>
    <submittedName>
        <fullName evidence="2">Uncharacterized protein</fullName>
    </submittedName>
</protein>
<evidence type="ECO:0000313" key="2">
    <source>
        <dbReference type="EMBL" id="CAD8111939.1"/>
    </source>
</evidence>
<proteinExistence type="predicted"/>
<dbReference type="Proteomes" id="UP000692954">
    <property type="component" value="Unassembled WGS sequence"/>
</dbReference>
<dbReference type="InterPro" id="IPR052798">
    <property type="entry name" value="Giardia_VSA"/>
</dbReference>
<dbReference type="PANTHER" id="PTHR23275:SF102">
    <property type="entry name" value="CHROMOSOME UNDETERMINED SCAFFOLD_170, WHOLE GENOME SHOTGUN SEQUENCE"/>
    <property type="match status" value="1"/>
</dbReference>
<organism evidence="2 3">
    <name type="scientific">Paramecium sonneborni</name>
    <dbReference type="NCBI Taxonomy" id="65129"/>
    <lineage>
        <taxon>Eukaryota</taxon>
        <taxon>Sar</taxon>
        <taxon>Alveolata</taxon>
        <taxon>Ciliophora</taxon>
        <taxon>Intramacronucleata</taxon>
        <taxon>Oligohymenophorea</taxon>
        <taxon>Peniculida</taxon>
        <taxon>Parameciidae</taxon>
        <taxon>Paramecium</taxon>
    </lineage>
</organism>
<keyword evidence="1" id="KW-0732">Signal</keyword>
<comment type="caution">
    <text evidence="2">The sequence shown here is derived from an EMBL/GenBank/DDBJ whole genome shotgun (WGS) entry which is preliminary data.</text>
</comment>
<dbReference type="InterPro" id="IPR006212">
    <property type="entry name" value="Furin_repeat"/>
</dbReference>
<dbReference type="AlphaFoldDB" id="A0A8S1Q8J6"/>
<name>A0A8S1Q8J6_9CILI</name>
<dbReference type="SMART" id="SM00261">
    <property type="entry name" value="FU"/>
    <property type="match status" value="6"/>
</dbReference>
<reference evidence="2" key="1">
    <citation type="submission" date="2021-01" db="EMBL/GenBank/DDBJ databases">
        <authorList>
            <consortium name="Genoscope - CEA"/>
            <person name="William W."/>
        </authorList>
    </citation>
    <scope>NUCLEOTIDE SEQUENCE</scope>
</reference>
<sequence length="707" mass="75264">MRVLLCVALLLVVRSAITVTCPKTGYGCITYGANTFVQSTRTNSLCRNGFYWNNQACMPCKNADNDLSGYYTCSSYYGATQLTCNSGYTLINGVCIQIPIGCQTYALNSNSDAYVCTACTSDYTLKAGVCINNQYCSSWDENAVCLSCQTKYFLNWDLKFTPSNSSSNSTIWFGTWQQYYLMPGQSFCSLCTQTMPNCKSCNSPYTCSQCNDGYYWQQAVSSTPLTSSNAQFAGSCVSCLSSGNCATCQGSTCTQCLPGFYASKDNTQTIIQSCSFCPIGCSSCTSQSTCNDCYPSYFKFGDLCYSMQKCSSVNLQLTQAGSNPKCSACVAGYALDQASGICYQCNNCDSCTVPAGQQTASLQTSCSTCRDTYYGVKDGNGIVTCRQCTQASDSFLRCQGPVENSSLTAVVPTQCQDGYYLYTLPASGTTAAQVICVPSTQSLQCVTIVATSGNQYTCASCTTQTNLYNNTLCLACDASLTNSLPQGCSACTGSPNNSINCNACYVNYFFSTGTTTTCTACDSQCIQCGSGPTCSRCVNGYYVSGGGCTQCGVSNCATCTADSPNSCQVCNNGYFLSSINTGTQTTSYCLACPFECATCSAPGQVCNSCISGYVLSNGGCISLSQANCAEGYPTSTSQNQQTPSTQSGCAICKYGFYNFQKRCLQSVQPYAGAVYVPNNFTFGSNPGISNYQTILYSIFLVILLLGY</sequence>
<dbReference type="PANTHER" id="PTHR23275">
    <property type="entry name" value="CABRIOLET.-RELATED"/>
    <property type="match status" value="1"/>
</dbReference>
<evidence type="ECO:0000313" key="3">
    <source>
        <dbReference type="Proteomes" id="UP000692954"/>
    </source>
</evidence>
<feature type="signal peptide" evidence="1">
    <location>
        <begin position="1"/>
        <end position="18"/>
    </location>
</feature>
<accession>A0A8S1Q8J6</accession>